<dbReference type="UniPathway" id="UPA00276">
    <property type="reaction ID" value="UER00406"/>
</dbReference>
<dbReference type="InterPro" id="IPR023465">
    <property type="entry name" value="Riboflavin_kinase_dom_sf"/>
</dbReference>
<keyword evidence="6" id="KW-0288">FMN</keyword>
<evidence type="ECO:0000256" key="14">
    <source>
        <dbReference type="ARBA" id="ARBA00050912"/>
    </source>
</evidence>
<dbReference type="InterPro" id="IPR023468">
    <property type="entry name" value="Riboflavin_kinase"/>
</dbReference>
<keyword evidence="10 18" id="KW-0418">Kinase</keyword>
<keyword evidence="9" id="KW-0547">Nucleotide-binding</keyword>
<evidence type="ECO:0000259" key="17">
    <source>
        <dbReference type="SMART" id="SM00904"/>
    </source>
</evidence>
<keyword evidence="12" id="KW-0067">ATP-binding</keyword>
<evidence type="ECO:0000256" key="1">
    <source>
        <dbReference type="ARBA" id="ARBA00001947"/>
    </source>
</evidence>
<evidence type="ECO:0000256" key="5">
    <source>
        <dbReference type="ARBA" id="ARBA00022630"/>
    </source>
</evidence>
<evidence type="ECO:0000256" key="7">
    <source>
        <dbReference type="ARBA" id="ARBA00022679"/>
    </source>
</evidence>
<evidence type="ECO:0000256" key="15">
    <source>
        <dbReference type="ARBA" id="ARBA00054097"/>
    </source>
</evidence>
<sequence length="243" mass="27520">MRLLHLSADIGRLLLNIFSNGNHLLTGSRKLLCLTGQSAYTFSGRGLINSELINLCYKIFIRKTSNHNCIKSVMLTHFPFFTSGEIVRGFGRGSRELGIPTANFSLEVVKSLPAEVPLGIYYGWANVDNGEVYKMVMSIGTNPYYDNKEKSMETHILHKYDGDLYGHLLKVCIVGYLRPERNFESLDDLISAIQRDIEDAKKLLDNDEEKCQLQHSKFFQANYIENEKSASTHFKGENIKNGS</sequence>
<dbReference type="GO" id="GO:0008531">
    <property type="term" value="F:riboflavin kinase activity"/>
    <property type="evidence" value="ECO:0007669"/>
    <property type="project" value="UniProtKB-EC"/>
</dbReference>
<name>W8BHG7_CERCA</name>
<proteinExistence type="evidence at transcript level"/>
<dbReference type="GO" id="GO:0005739">
    <property type="term" value="C:mitochondrion"/>
    <property type="evidence" value="ECO:0007669"/>
    <property type="project" value="TreeGrafter"/>
</dbReference>
<keyword evidence="5" id="KW-0285">Flavoprotein</keyword>
<dbReference type="Pfam" id="PF01687">
    <property type="entry name" value="Flavokinase"/>
    <property type="match status" value="1"/>
</dbReference>
<keyword evidence="7" id="KW-0808">Transferase</keyword>
<dbReference type="GO" id="GO:0046872">
    <property type="term" value="F:metal ion binding"/>
    <property type="evidence" value="ECO:0007669"/>
    <property type="project" value="UniProtKB-KW"/>
</dbReference>
<evidence type="ECO:0000256" key="16">
    <source>
        <dbReference type="ARBA" id="ARBA00077632"/>
    </source>
</evidence>
<evidence type="ECO:0000256" key="9">
    <source>
        <dbReference type="ARBA" id="ARBA00022741"/>
    </source>
</evidence>
<dbReference type="FunFam" id="2.40.30.30:FF:000002">
    <property type="entry name" value="Riboflavin kinase, putative"/>
    <property type="match status" value="1"/>
</dbReference>
<evidence type="ECO:0000256" key="3">
    <source>
        <dbReference type="ARBA" id="ARBA00012105"/>
    </source>
</evidence>
<comment type="catalytic activity">
    <reaction evidence="14">
        <text>riboflavin + ATP = FMN + ADP + H(+)</text>
        <dbReference type="Rhea" id="RHEA:14357"/>
        <dbReference type="ChEBI" id="CHEBI:15378"/>
        <dbReference type="ChEBI" id="CHEBI:30616"/>
        <dbReference type="ChEBI" id="CHEBI:57986"/>
        <dbReference type="ChEBI" id="CHEBI:58210"/>
        <dbReference type="ChEBI" id="CHEBI:456216"/>
        <dbReference type="EC" id="2.7.1.26"/>
    </reaction>
    <physiologicalReaction direction="left-to-right" evidence="14">
        <dbReference type="Rhea" id="RHEA:14358"/>
    </physiologicalReaction>
</comment>
<dbReference type="EMBL" id="GAMC01013874">
    <property type="protein sequence ID" value="JAB92681.1"/>
    <property type="molecule type" value="mRNA"/>
</dbReference>
<dbReference type="EC" id="2.7.1.26" evidence="3"/>
<dbReference type="SMART" id="SM00904">
    <property type="entry name" value="Flavokinase"/>
    <property type="match status" value="1"/>
</dbReference>
<organism evidence="18">
    <name type="scientific">Ceratitis capitata</name>
    <name type="common">Mediterranean fruit fly</name>
    <name type="synonym">Tephritis capitata</name>
    <dbReference type="NCBI Taxonomy" id="7213"/>
    <lineage>
        <taxon>Eukaryota</taxon>
        <taxon>Metazoa</taxon>
        <taxon>Ecdysozoa</taxon>
        <taxon>Arthropoda</taxon>
        <taxon>Hexapoda</taxon>
        <taxon>Insecta</taxon>
        <taxon>Pterygota</taxon>
        <taxon>Neoptera</taxon>
        <taxon>Endopterygota</taxon>
        <taxon>Diptera</taxon>
        <taxon>Brachycera</taxon>
        <taxon>Muscomorpha</taxon>
        <taxon>Tephritoidea</taxon>
        <taxon>Tephritidae</taxon>
        <taxon>Ceratitis</taxon>
        <taxon>Ceratitis</taxon>
    </lineage>
</organism>
<evidence type="ECO:0000256" key="8">
    <source>
        <dbReference type="ARBA" id="ARBA00022723"/>
    </source>
</evidence>
<evidence type="ECO:0000256" key="10">
    <source>
        <dbReference type="ARBA" id="ARBA00022777"/>
    </source>
</evidence>
<evidence type="ECO:0000256" key="13">
    <source>
        <dbReference type="ARBA" id="ARBA00029789"/>
    </source>
</evidence>
<accession>W8BHG7</accession>
<dbReference type="AlphaFoldDB" id="W8BHG7"/>
<feature type="domain" description="Riboflavin kinase" evidence="17">
    <location>
        <begin position="75"/>
        <end position="205"/>
    </location>
</feature>
<dbReference type="GO" id="GO:0009398">
    <property type="term" value="P:FMN biosynthetic process"/>
    <property type="evidence" value="ECO:0007669"/>
    <property type="project" value="UniProtKB-UniPathway"/>
</dbReference>
<evidence type="ECO:0000256" key="6">
    <source>
        <dbReference type="ARBA" id="ARBA00022643"/>
    </source>
</evidence>
<dbReference type="InterPro" id="IPR015865">
    <property type="entry name" value="Riboflavin_kinase_bac/euk"/>
</dbReference>
<dbReference type="GO" id="GO:0005524">
    <property type="term" value="F:ATP binding"/>
    <property type="evidence" value="ECO:0007669"/>
    <property type="project" value="UniProtKB-KW"/>
</dbReference>
<dbReference type="SUPFAM" id="SSF82114">
    <property type="entry name" value="Riboflavin kinase-like"/>
    <property type="match status" value="1"/>
</dbReference>
<reference evidence="18" key="1">
    <citation type="submission" date="2013-07" db="EMBL/GenBank/DDBJ databases">
        <authorList>
            <person name="Geib S."/>
        </authorList>
    </citation>
    <scope>NUCLEOTIDE SEQUENCE</scope>
</reference>
<comment type="function">
    <text evidence="15">Catalyzes the phosphorylation of riboflavin (vitamin B2) to form flavin-mononucleotide (FMN), hence rate-limiting enzyme in the synthesis of FAD. Essential for TNF-induced reactive oxygen species (ROS) production. Through its interaction with both TNFRSF1A and CYBA, physically and functionally couples TNFRSF1A to NADPH oxidase. TNF-activation of RFK may enhance the incorporation of FAD in NADPH oxidase, a critical step for the assembly and activation of NADPH oxidase.</text>
</comment>
<dbReference type="GO" id="GO:0009231">
    <property type="term" value="P:riboflavin biosynthetic process"/>
    <property type="evidence" value="ECO:0007669"/>
    <property type="project" value="InterPro"/>
</dbReference>
<keyword evidence="8" id="KW-0479">Metal-binding</keyword>
<evidence type="ECO:0000256" key="12">
    <source>
        <dbReference type="ARBA" id="ARBA00022840"/>
    </source>
</evidence>
<dbReference type="PANTHER" id="PTHR22749:SF6">
    <property type="entry name" value="RIBOFLAVIN KINASE"/>
    <property type="match status" value="1"/>
</dbReference>
<reference evidence="18" key="2">
    <citation type="journal article" date="2014" name="BMC Genomics">
        <title>A genomic perspective to assessing quality of mass-reared SIT flies used in Mediterranean fruit fly (Ceratitis capitata) eradication in California.</title>
        <authorList>
            <person name="Calla B."/>
            <person name="Hall B."/>
            <person name="Hou S."/>
            <person name="Geib S.M."/>
        </authorList>
    </citation>
    <scope>NUCLEOTIDE SEQUENCE</scope>
</reference>
<comment type="cofactor">
    <cofactor evidence="1">
        <name>Zn(2+)</name>
        <dbReference type="ChEBI" id="CHEBI:29105"/>
    </cofactor>
</comment>
<protein>
    <recommendedName>
        <fullName evidence="4">Riboflavin kinase</fullName>
        <ecNumber evidence="3">2.7.1.26</ecNumber>
    </recommendedName>
    <alternativeName>
        <fullName evidence="16">ATP:riboflavin 5'-phosphotransferase</fullName>
    </alternativeName>
    <alternativeName>
        <fullName evidence="13">Flavokinase</fullName>
    </alternativeName>
</protein>
<gene>
    <name evidence="18" type="primary">RIFK</name>
</gene>
<dbReference type="Gene3D" id="2.40.30.30">
    <property type="entry name" value="Riboflavin kinase-like"/>
    <property type="match status" value="1"/>
</dbReference>
<dbReference type="PANTHER" id="PTHR22749">
    <property type="entry name" value="RIBOFLAVIN KINASE/FMN ADENYLYLTRANSFERASE"/>
    <property type="match status" value="1"/>
</dbReference>
<evidence type="ECO:0000256" key="4">
    <source>
        <dbReference type="ARBA" id="ARBA00017394"/>
    </source>
</evidence>
<evidence type="ECO:0000256" key="11">
    <source>
        <dbReference type="ARBA" id="ARBA00022833"/>
    </source>
</evidence>
<evidence type="ECO:0000256" key="2">
    <source>
        <dbReference type="ARBA" id="ARBA00005201"/>
    </source>
</evidence>
<evidence type="ECO:0000313" key="18">
    <source>
        <dbReference type="EMBL" id="JAB92681.1"/>
    </source>
</evidence>
<dbReference type="OrthoDB" id="276388at2759"/>
<keyword evidence="11" id="KW-0862">Zinc</keyword>
<comment type="pathway">
    <text evidence="2">Cofactor biosynthesis; FMN biosynthesis; FMN from riboflavin (ATP route): step 1/1.</text>
</comment>